<dbReference type="Proteomes" id="UP001215598">
    <property type="component" value="Unassembled WGS sequence"/>
</dbReference>
<feature type="region of interest" description="Disordered" evidence="1">
    <location>
        <begin position="1"/>
        <end position="63"/>
    </location>
</feature>
<keyword evidence="3" id="KW-1185">Reference proteome</keyword>
<reference evidence="2" key="1">
    <citation type="submission" date="2023-03" db="EMBL/GenBank/DDBJ databases">
        <title>Massive genome expansion in bonnet fungi (Mycena s.s.) driven by repeated elements and novel gene families across ecological guilds.</title>
        <authorList>
            <consortium name="Lawrence Berkeley National Laboratory"/>
            <person name="Harder C.B."/>
            <person name="Miyauchi S."/>
            <person name="Viragh M."/>
            <person name="Kuo A."/>
            <person name="Thoen E."/>
            <person name="Andreopoulos B."/>
            <person name="Lu D."/>
            <person name="Skrede I."/>
            <person name="Drula E."/>
            <person name="Henrissat B."/>
            <person name="Morin E."/>
            <person name="Kohler A."/>
            <person name="Barry K."/>
            <person name="LaButti K."/>
            <person name="Morin E."/>
            <person name="Salamov A."/>
            <person name="Lipzen A."/>
            <person name="Mereny Z."/>
            <person name="Hegedus B."/>
            <person name="Baldrian P."/>
            <person name="Stursova M."/>
            <person name="Weitz H."/>
            <person name="Taylor A."/>
            <person name="Grigoriev I.V."/>
            <person name="Nagy L.G."/>
            <person name="Martin F."/>
            <person name="Kauserud H."/>
        </authorList>
    </citation>
    <scope>NUCLEOTIDE SEQUENCE</scope>
    <source>
        <strain evidence="2">CBHHK182m</strain>
    </source>
</reference>
<evidence type="ECO:0000313" key="3">
    <source>
        <dbReference type="Proteomes" id="UP001215598"/>
    </source>
</evidence>
<dbReference type="AlphaFoldDB" id="A0AAD7J3W6"/>
<proteinExistence type="predicted"/>
<evidence type="ECO:0000313" key="2">
    <source>
        <dbReference type="EMBL" id="KAJ7756243.1"/>
    </source>
</evidence>
<protein>
    <submittedName>
        <fullName evidence="2">Uncharacterized protein</fullName>
    </submittedName>
</protein>
<gene>
    <name evidence="2" type="ORF">B0H16DRAFT_1721850</name>
</gene>
<dbReference type="EMBL" id="JARKIB010000047">
    <property type="protein sequence ID" value="KAJ7756243.1"/>
    <property type="molecule type" value="Genomic_DNA"/>
</dbReference>
<organism evidence="2 3">
    <name type="scientific">Mycena metata</name>
    <dbReference type="NCBI Taxonomy" id="1033252"/>
    <lineage>
        <taxon>Eukaryota</taxon>
        <taxon>Fungi</taxon>
        <taxon>Dikarya</taxon>
        <taxon>Basidiomycota</taxon>
        <taxon>Agaricomycotina</taxon>
        <taxon>Agaricomycetes</taxon>
        <taxon>Agaricomycetidae</taxon>
        <taxon>Agaricales</taxon>
        <taxon>Marasmiineae</taxon>
        <taxon>Mycenaceae</taxon>
        <taxon>Mycena</taxon>
    </lineage>
</organism>
<feature type="compositionally biased region" description="Low complexity" evidence="1">
    <location>
        <begin position="38"/>
        <end position="51"/>
    </location>
</feature>
<accession>A0AAD7J3W6</accession>
<name>A0AAD7J3W6_9AGAR</name>
<comment type="caution">
    <text evidence="2">The sequence shown here is derived from an EMBL/GenBank/DDBJ whole genome shotgun (WGS) entry which is preliminary data.</text>
</comment>
<sequence length="372" mass="40550">MIVPSDPTKPSHAADAPPPAYDGPSSGQATIPEKPARRVPSPTSPSASSIRPRPPVQKTGWRSLQDGVGGILADVGLGSTQQRAAQEVRKTVTGLVHDLVRDQTLDSNVSCVGILESCSEACATHSINISSLLQQPYIEGHTPLYWAIVKRPTDESEAASEAFELPPLIGALLAYSVPLKDSTIREARLACLHICDQWLYQSLRLCPAYGALADKDRLLLGVNVPPDKITVGTAARHDAPFTAEFEFPDFQKRMRVSRDVNICFISHARMWKIQFFVADGDCNLTDGQWAVRLGLRENSPTTKLAATYILEETTPGDAPDESVNLELSGKLVPEENDHRMHTALPDALQYPRSPFLTTDGTLRGKLTVQITK</sequence>
<evidence type="ECO:0000256" key="1">
    <source>
        <dbReference type="SAM" id="MobiDB-lite"/>
    </source>
</evidence>